<evidence type="ECO:0000256" key="3">
    <source>
        <dbReference type="ARBA" id="ARBA00023163"/>
    </source>
</evidence>
<protein>
    <recommendedName>
        <fullName evidence="4">HTH-type transcriptional regulator</fullName>
    </recommendedName>
</protein>
<evidence type="ECO:0000313" key="5">
    <source>
        <dbReference type="EMBL" id="RCJ06575.1"/>
    </source>
</evidence>
<dbReference type="Gene3D" id="1.10.10.10">
    <property type="entry name" value="Winged helix-like DNA-binding domain superfamily/Winged helix DNA-binding domain"/>
    <property type="match status" value="1"/>
</dbReference>
<name>A0A367PHI1_CUPNE</name>
<dbReference type="InterPro" id="IPR026282">
    <property type="entry name" value="MJ1563"/>
</dbReference>
<comment type="similarity">
    <text evidence="4">Belongs to the GbsR family.</text>
</comment>
<dbReference type="PIRSF" id="PIRSF006707">
    <property type="entry name" value="MJ1563"/>
    <property type="match status" value="1"/>
</dbReference>
<dbReference type="PANTHER" id="PTHR38465">
    <property type="entry name" value="HTH-TYPE TRANSCRIPTIONAL REGULATOR MJ1563-RELATED"/>
    <property type="match status" value="1"/>
</dbReference>
<keyword evidence="3 4" id="KW-0804">Transcription</keyword>
<dbReference type="GO" id="GO:0003677">
    <property type="term" value="F:DNA binding"/>
    <property type="evidence" value="ECO:0007669"/>
    <property type="project" value="UniProtKB-UniRule"/>
</dbReference>
<keyword evidence="1 4" id="KW-0805">Transcription regulation</keyword>
<dbReference type="SUPFAM" id="SSF46785">
    <property type="entry name" value="Winged helix' DNA-binding domain"/>
    <property type="match status" value="1"/>
</dbReference>
<dbReference type="EMBL" id="QDHA01000047">
    <property type="protein sequence ID" value="RCJ06575.1"/>
    <property type="molecule type" value="Genomic_DNA"/>
</dbReference>
<keyword evidence="2 4" id="KW-0238">DNA-binding</keyword>
<gene>
    <name evidence="5" type="ORF">DDK22_20710</name>
</gene>
<dbReference type="InterPro" id="IPR052362">
    <property type="entry name" value="HTH-GbsR_regulator"/>
</dbReference>
<evidence type="ECO:0000256" key="2">
    <source>
        <dbReference type="ARBA" id="ARBA00023125"/>
    </source>
</evidence>
<dbReference type="Proteomes" id="UP000253501">
    <property type="component" value="Unassembled WGS sequence"/>
</dbReference>
<accession>A0A367PHI1</accession>
<sequence>MHLSPLAQLLIAHLGDLGSQCGLSRTASQILSLLYIAPRPLNADEIAQALSRSRSNISVGLRELDSWNLTRPSQADVPRDRREYLRVPADVWVSFRTLAAERKRREIDPALRALRALRQEAGAAEDDPHLLARVDALLELLTLLGGWMHGMQRLDVEALRRVLRHGAAPEPP</sequence>
<comment type="caution">
    <text evidence="5">The sequence shown here is derived from an EMBL/GenBank/DDBJ whole genome shotgun (WGS) entry which is preliminary data.</text>
</comment>
<evidence type="ECO:0000313" key="6">
    <source>
        <dbReference type="Proteomes" id="UP000253501"/>
    </source>
</evidence>
<proteinExistence type="inferred from homology"/>
<dbReference type="InterPro" id="IPR036388">
    <property type="entry name" value="WH-like_DNA-bd_sf"/>
</dbReference>
<dbReference type="RefSeq" id="WP_114133577.1">
    <property type="nucleotide sequence ID" value="NZ_CP068434.1"/>
</dbReference>
<evidence type="ECO:0000256" key="1">
    <source>
        <dbReference type="ARBA" id="ARBA00023015"/>
    </source>
</evidence>
<dbReference type="AlphaFoldDB" id="A0A367PHI1"/>
<evidence type="ECO:0000256" key="4">
    <source>
        <dbReference type="PIRNR" id="PIRNR006707"/>
    </source>
</evidence>
<dbReference type="PANTHER" id="PTHR38465:SF1">
    <property type="entry name" value="HTH-TYPE TRANSCRIPTIONAL REGULATOR MJ1563-RELATED"/>
    <property type="match status" value="1"/>
</dbReference>
<organism evidence="5 6">
    <name type="scientific">Cupriavidus necator</name>
    <name type="common">Alcaligenes eutrophus</name>
    <name type="synonym">Ralstonia eutropha</name>
    <dbReference type="NCBI Taxonomy" id="106590"/>
    <lineage>
        <taxon>Bacteria</taxon>
        <taxon>Pseudomonadati</taxon>
        <taxon>Pseudomonadota</taxon>
        <taxon>Betaproteobacteria</taxon>
        <taxon>Burkholderiales</taxon>
        <taxon>Burkholderiaceae</taxon>
        <taxon>Cupriavidus</taxon>
    </lineage>
</organism>
<dbReference type="InterPro" id="IPR036390">
    <property type="entry name" value="WH_DNA-bd_sf"/>
</dbReference>
<reference evidence="5 6" key="1">
    <citation type="submission" date="2018-04" db="EMBL/GenBank/DDBJ databases">
        <title>Cupriavidus necator CR12 genome sequencing and assembly.</title>
        <authorList>
            <person name="Ben Fekih I."/>
            <person name="Mazhar H.S."/>
            <person name="Bello S.K."/>
            <person name="Rensing C."/>
        </authorList>
    </citation>
    <scope>NUCLEOTIDE SEQUENCE [LARGE SCALE GENOMIC DNA]</scope>
    <source>
        <strain evidence="5 6">CR12</strain>
    </source>
</reference>